<organism evidence="1 2">
    <name type="scientific">Vigna mungo</name>
    <name type="common">Black gram</name>
    <name type="synonym">Phaseolus mungo</name>
    <dbReference type="NCBI Taxonomy" id="3915"/>
    <lineage>
        <taxon>Eukaryota</taxon>
        <taxon>Viridiplantae</taxon>
        <taxon>Streptophyta</taxon>
        <taxon>Embryophyta</taxon>
        <taxon>Tracheophyta</taxon>
        <taxon>Spermatophyta</taxon>
        <taxon>Magnoliopsida</taxon>
        <taxon>eudicotyledons</taxon>
        <taxon>Gunneridae</taxon>
        <taxon>Pentapetalae</taxon>
        <taxon>rosids</taxon>
        <taxon>fabids</taxon>
        <taxon>Fabales</taxon>
        <taxon>Fabaceae</taxon>
        <taxon>Papilionoideae</taxon>
        <taxon>50 kb inversion clade</taxon>
        <taxon>NPAAA clade</taxon>
        <taxon>indigoferoid/millettioid clade</taxon>
        <taxon>Phaseoleae</taxon>
        <taxon>Vigna</taxon>
    </lineage>
</organism>
<sequence>MFNVGGSKKNSCHKPLRGSPKKGFRNLCLTKKPLGGSLKKGFRNLRSTQEVRKITPAFSCSGGSLKKGFRIPRSTASQISAQRRKLENNSCLQPLGNPRSTQEVRKRTLISRLLNRFSFVSYKFESINFLASLGENEVVGLFGVLGNSPSPPWLSTFIHGSFPLFGVEDEDEPQIRGVDVEGRHNWSKE</sequence>
<reference evidence="1 2" key="1">
    <citation type="journal article" date="2023" name="Life. Sci Alliance">
        <title>Evolutionary insights into 3D genome organization and epigenetic landscape of Vigna mungo.</title>
        <authorList>
            <person name="Junaid A."/>
            <person name="Singh B."/>
            <person name="Bhatia S."/>
        </authorList>
    </citation>
    <scope>NUCLEOTIDE SEQUENCE [LARGE SCALE GENOMIC DNA]</scope>
    <source>
        <strain evidence="1">Urdbean</strain>
    </source>
</reference>
<name>A0AAQ3NAW6_VIGMU</name>
<dbReference type="AlphaFoldDB" id="A0AAQ3NAW6"/>
<accession>A0AAQ3NAW6</accession>
<evidence type="ECO:0000313" key="1">
    <source>
        <dbReference type="EMBL" id="WVZ05481.1"/>
    </source>
</evidence>
<dbReference type="EMBL" id="CP144695">
    <property type="protein sequence ID" value="WVZ05481.1"/>
    <property type="molecule type" value="Genomic_DNA"/>
</dbReference>
<evidence type="ECO:0000313" key="2">
    <source>
        <dbReference type="Proteomes" id="UP001374535"/>
    </source>
</evidence>
<protein>
    <submittedName>
        <fullName evidence="1">Uncharacterized protein</fullName>
    </submittedName>
</protein>
<proteinExistence type="predicted"/>
<gene>
    <name evidence="1" type="ORF">V8G54_018827</name>
</gene>
<dbReference type="Proteomes" id="UP001374535">
    <property type="component" value="Chromosome 6"/>
</dbReference>
<keyword evidence="2" id="KW-1185">Reference proteome</keyword>